<evidence type="ECO:0000256" key="1">
    <source>
        <dbReference type="ARBA" id="ARBA00004651"/>
    </source>
</evidence>
<dbReference type="PIRSF" id="PIRSF038958">
    <property type="entry name" value="PG_synth_SpoVB"/>
    <property type="match status" value="1"/>
</dbReference>
<evidence type="ECO:0000313" key="8">
    <source>
        <dbReference type="Proteomes" id="UP000247078"/>
    </source>
</evidence>
<feature type="transmembrane region" description="Helical" evidence="6">
    <location>
        <begin position="83"/>
        <end position="105"/>
    </location>
</feature>
<dbReference type="PANTHER" id="PTHR30250:SF21">
    <property type="entry name" value="LIPID II FLIPPASE MURJ"/>
    <property type="match status" value="1"/>
</dbReference>
<evidence type="ECO:0000256" key="2">
    <source>
        <dbReference type="ARBA" id="ARBA00022475"/>
    </source>
</evidence>
<feature type="transmembrane region" description="Helical" evidence="6">
    <location>
        <begin position="439"/>
        <end position="457"/>
    </location>
</feature>
<dbReference type="InterPro" id="IPR002797">
    <property type="entry name" value="Polysacc_synth"/>
</dbReference>
<feature type="transmembrane region" description="Helical" evidence="6">
    <location>
        <begin position="46"/>
        <end position="71"/>
    </location>
</feature>
<feature type="transmembrane region" description="Helical" evidence="6">
    <location>
        <begin position="12"/>
        <end position="31"/>
    </location>
</feature>
<feature type="transmembrane region" description="Helical" evidence="6">
    <location>
        <begin position="268"/>
        <end position="293"/>
    </location>
</feature>
<feature type="transmembrane region" description="Helical" evidence="6">
    <location>
        <begin position="403"/>
        <end position="427"/>
    </location>
</feature>
<reference evidence="7 8" key="1">
    <citation type="submission" date="2018-05" db="EMBL/GenBank/DDBJ databases">
        <title>Freshwater and sediment microbial communities from various areas in North America, analyzing microbe dynamics in response to fracking.</title>
        <authorList>
            <person name="Lamendella R."/>
        </authorList>
    </citation>
    <scope>NUCLEOTIDE SEQUENCE [LARGE SCALE GENOMIC DNA]</scope>
    <source>
        <strain evidence="7 8">DB-3</strain>
    </source>
</reference>
<dbReference type="InterPro" id="IPR050833">
    <property type="entry name" value="Poly_Biosynth_Transport"/>
</dbReference>
<sequence>MNIPPGLKQTGIRIGAVSLVKAMGLTGRVILTRMAGPEGIGLFQIAYSYFGFMLMLITGGLPTSLAIYTARRPALGWVWFKRLSTLLMLIGGTICLFTLAYSSTISKWLGNPVLEPFIRSLSLAIFVVPLLSLLRGYLQGLEHYGAIAISEIMEQAVRVGLMLGITWLWLPQGVMAAVGRSLIGTAMGGIAAFVILLLFLRHAGQQNEIHTCVPTGGADGFWFIKSSLVISLTRLLIPFSDMLDAVIIPSRLQTAGYTSTQATAMYGLLMGMAMLVVYMPTIVTAAISHTLTMKLVLSWQEQAYDYFAKKSRKAMEMVWIWGTASSSFLWIFNRDLAQLFFNSAATAELIRSLSIIPLLVGLREVSTSILWSQDNKKISLIGTTIGITAATLCHYFLIPLDGFHLKGAVAGVVLMEFIIMSGNLIGLRSLLKEIRIGNLAVHFLMVGAISAFVIWVSEWSSLTVNWGSYAVLPNILLFFFLNGIYLMIQYRLRS</sequence>
<feature type="transmembrane region" description="Helical" evidence="6">
    <location>
        <begin position="182"/>
        <end position="200"/>
    </location>
</feature>
<protein>
    <submittedName>
        <fullName evidence="7">Stage V sporulation protein B</fullName>
    </submittedName>
</protein>
<keyword evidence="4 6" id="KW-1133">Transmembrane helix</keyword>
<keyword evidence="5 6" id="KW-0472">Membrane</keyword>
<comment type="caution">
    <text evidence="7">The sequence shown here is derived from an EMBL/GenBank/DDBJ whole genome shotgun (WGS) entry which is preliminary data.</text>
</comment>
<evidence type="ECO:0000256" key="4">
    <source>
        <dbReference type="ARBA" id="ARBA00022989"/>
    </source>
</evidence>
<gene>
    <name evidence="7" type="ORF">DET56_1209</name>
</gene>
<evidence type="ECO:0000256" key="5">
    <source>
        <dbReference type="ARBA" id="ARBA00023136"/>
    </source>
</evidence>
<dbReference type="Pfam" id="PF01943">
    <property type="entry name" value="Polysacc_synt"/>
    <property type="match status" value="1"/>
</dbReference>
<keyword evidence="2" id="KW-1003">Cell membrane</keyword>
<feature type="transmembrane region" description="Helical" evidence="6">
    <location>
        <begin position="146"/>
        <end position="170"/>
    </location>
</feature>
<keyword evidence="3 6" id="KW-0812">Transmembrane</keyword>
<dbReference type="InterPro" id="IPR024923">
    <property type="entry name" value="PG_synth_SpoVB"/>
</dbReference>
<evidence type="ECO:0000313" key="7">
    <source>
        <dbReference type="EMBL" id="PWW33118.1"/>
    </source>
</evidence>
<accession>A0A855Y2Q7</accession>
<dbReference type="RefSeq" id="WP_208642764.1">
    <property type="nucleotide sequence ID" value="NZ_QGTZ01000020.1"/>
</dbReference>
<organism evidence="7 8">
    <name type="scientific">Paenibacillus pabuli</name>
    <dbReference type="NCBI Taxonomy" id="1472"/>
    <lineage>
        <taxon>Bacteria</taxon>
        <taxon>Bacillati</taxon>
        <taxon>Bacillota</taxon>
        <taxon>Bacilli</taxon>
        <taxon>Bacillales</taxon>
        <taxon>Paenibacillaceae</taxon>
        <taxon>Paenibacillus</taxon>
    </lineage>
</organism>
<comment type="subcellular location">
    <subcellularLocation>
        <location evidence="1">Cell membrane</location>
        <topology evidence="1">Multi-pass membrane protein</topology>
    </subcellularLocation>
</comment>
<evidence type="ECO:0000256" key="6">
    <source>
        <dbReference type="SAM" id="Phobius"/>
    </source>
</evidence>
<evidence type="ECO:0000256" key="3">
    <source>
        <dbReference type="ARBA" id="ARBA00022692"/>
    </source>
</evidence>
<feature type="transmembrane region" description="Helical" evidence="6">
    <location>
        <begin position="117"/>
        <end position="134"/>
    </location>
</feature>
<feature type="transmembrane region" description="Helical" evidence="6">
    <location>
        <begin position="378"/>
        <end position="397"/>
    </location>
</feature>
<dbReference type="AlphaFoldDB" id="A0A855Y2Q7"/>
<dbReference type="EMBL" id="QGTZ01000020">
    <property type="protein sequence ID" value="PWW33118.1"/>
    <property type="molecule type" value="Genomic_DNA"/>
</dbReference>
<feature type="transmembrane region" description="Helical" evidence="6">
    <location>
        <begin position="314"/>
        <end position="332"/>
    </location>
</feature>
<dbReference type="Proteomes" id="UP000247078">
    <property type="component" value="Unassembled WGS sequence"/>
</dbReference>
<dbReference type="GO" id="GO:0005886">
    <property type="term" value="C:plasma membrane"/>
    <property type="evidence" value="ECO:0007669"/>
    <property type="project" value="UniProtKB-SubCell"/>
</dbReference>
<dbReference type="PANTHER" id="PTHR30250">
    <property type="entry name" value="PST FAMILY PREDICTED COLANIC ACID TRANSPORTER"/>
    <property type="match status" value="1"/>
</dbReference>
<feature type="transmembrane region" description="Helical" evidence="6">
    <location>
        <begin position="469"/>
        <end position="488"/>
    </location>
</feature>
<proteinExistence type="predicted"/>
<name>A0A855Y2Q7_9BACL</name>